<dbReference type="InterPro" id="IPR005181">
    <property type="entry name" value="SASA"/>
</dbReference>
<dbReference type="AlphaFoldDB" id="A0AAF0CSH7"/>
<evidence type="ECO:0000259" key="3">
    <source>
        <dbReference type="Pfam" id="PF03629"/>
    </source>
</evidence>
<dbReference type="SUPFAM" id="SSF52266">
    <property type="entry name" value="SGNH hydrolase"/>
    <property type="match status" value="1"/>
</dbReference>
<organism evidence="4 5">
    <name type="scientific">Synoicihabitans lomoniglobus</name>
    <dbReference type="NCBI Taxonomy" id="2909285"/>
    <lineage>
        <taxon>Bacteria</taxon>
        <taxon>Pseudomonadati</taxon>
        <taxon>Verrucomicrobiota</taxon>
        <taxon>Opitutia</taxon>
        <taxon>Opitutales</taxon>
        <taxon>Opitutaceae</taxon>
        <taxon>Synoicihabitans</taxon>
    </lineage>
</organism>
<proteinExistence type="predicted"/>
<evidence type="ECO:0000256" key="2">
    <source>
        <dbReference type="SAM" id="SignalP"/>
    </source>
</evidence>
<dbReference type="PANTHER" id="PTHR22901:SF0">
    <property type="entry name" value="SIALATE O-ACETYLESTERASE"/>
    <property type="match status" value="1"/>
</dbReference>
<dbReference type="InterPro" id="IPR036514">
    <property type="entry name" value="SGNH_hydro_sf"/>
</dbReference>
<dbReference type="Proteomes" id="UP001218638">
    <property type="component" value="Chromosome"/>
</dbReference>
<dbReference type="Gene3D" id="3.40.50.1110">
    <property type="entry name" value="SGNH hydrolase"/>
    <property type="match status" value="1"/>
</dbReference>
<feature type="domain" description="Sialate O-acetylesterase" evidence="3">
    <location>
        <begin position="275"/>
        <end position="381"/>
    </location>
</feature>
<dbReference type="InterPro" id="IPR039329">
    <property type="entry name" value="SIAE"/>
</dbReference>
<evidence type="ECO:0000256" key="1">
    <source>
        <dbReference type="ARBA" id="ARBA00022801"/>
    </source>
</evidence>
<name>A0AAF0CSH7_9BACT</name>
<dbReference type="GO" id="GO:0005975">
    <property type="term" value="P:carbohydrate metabolic process"/>
    <property type="evidence" value="ECO:0007669"/>
    <property type="project" value="TreeGrafter"/>
</dbReference>
<reference evidence="4" key="1">
    <citation type="submission" date="2023-03" db="EMBL/GenBank/DDBJ databases">
        <title>Lomoglobus Profundus gen. nov., sp. nov., a novel member of the phylum Verrucomicrobia, isolated from deep-marine sediment of South China Sea.</title>
        <authorList>
            <person name="Ahmad T."/>
            <person name="Ishaq S.E."/>
            <person name="Wang F."/>
        </authorList>
    </citation>
    <scope>NUCLEOTIDE SEQUENCE</scope>
    <source>
        <strain evidence="4">LMO-M01</strain>
    </source>
</reference>
<dbReference type="RefSeq" id="WP_330931482.1">
    <property type="nucleotide sequence ID" value="NZ_CP119075.1"/>
</dbReference>
<dbReference type="GO" id="GO:0001681">
    <property type="term" value="F:sialate O-acetylesterase activity"/>
    <property type="evidence" value="ECO:0007669"/>
    <property type="project" value="InterPro"/>
</dbReference>
<keyword evidence="5" id="KW-1185">Reference proteome</keyword>
<evidence type="ECO:0000313" key="4">
    <source>
        <dbReference type="EMBL" id="WED67219.1"/>
    </source>
</evidence>
<keyword evidence="2" id="KW-0732">Signal</keyword>
<sequence>MKLPDFKKPLSLLAVGLLAWSQPARADIELPAILGDNMVLQASPDTRLWGQGISGEKVTVMFQGRTYHTTVENNQWTIALPDLETGGPFSMEIRGFNRIQLNNILVGDVWLGSGQSNMRFSLSRALEADAAIAAADHPEIRLFTVAENAADVPLDDVQGEWVVCSPETVRNFSAVQYYFGREIAGTQDIPVGLVLSSVGGTRICSWISAPDLAANPESEYYFTYFDELLANYHPAYAEYLARLDADPTLSERAPRHPFERMPSGYFNAMIAPLTSFAVKGILWYQGETDSWWAEPYERMMRDLIWAWRRDWGQGELPFLIVQLASFDGKLRVDENYPYIREAQRLVARSEPNTALAVAIDVGEKDDIHPKDKEPVGHRLALAARHLAYGEDIEFSGPTLAGVRFDAGRAIVSFDHAESGLRSRSPELRGFELAGQDEAFHPARAEIAGNTVMLRSDAVEDARYVRYAWDGFPDCDLENGAGLPASPFRTDTVKRLNKEEWEAKYPEKLAESEAMQATLDVGAR</sequence>
<feature type="chain" id="PRO_5042258946" evidence="2">
    <location>
        <begin position="27"/>
        <end position="523"/>
    </location>
</feature>
<dbReference type="KEGG" id="slom:PXH66_10180"/>
<dbReference type="Pfam" id="PF03629">
    <property type="entry name" value="SASA"/>
    <property type="match status" value="1"/>
</dbReference>
<dbReference type="EMBL" id="CP119075">
    <property type="protein sequence ID" value="WED67219.1"/>
    <property type="molecule type" value="Genomic_DNA"/>
</dbReference>
<dbReference type="PANTHER" id="PTHR22901">
    <property type="entry name" value="SIALATE O-ACETYLESTERASE"/>
    <property type="match status" value="1"/>
</dbReference>
<accession>A0AAF0CSH7</accession>
<keyword evidence="1" id="KW-0378">Hydrolase</keyword>
<feature type="signal peptide" evidence="2">
    <location>
        <begin position="1"/>
        <end position="26"/>
    </location>
</feature>
<protein>
    <submittedName>
        <fullName evidence="4">Sialate O-acetylesterase</fullName>
    </submittedName>
</protein>
<gene>
    <name evidence="4" type="ORF">PXH66_10180</name>
</gene>
<evidence type="ECO:0000313" key="5">
    <source>
        <dbReference type="Proteomes" id="UP001218638"/>
    </source>
</evidence>